<evidence type="ECO:0000256" key="8">
    <source>
        <dbReference type="PROSITE-ProRule" id="PRU00221"/>
    </source>
</evidence>
<dbReference type="EMBL" id="AGNL01004365">
    <property type="protein sequence ID" value="EJK73598.1"/>
    <property type="molecule type" value="Genomic_DNA"/>
</dbReference>
<dbReference type="GO" id="GO:0061685">
    <property type="term" value="F:diphthine methylesterase activity"/>
    <property type="evidence" value="ECO:0007669"/>
    <property type="project" value="UniProtKB-EC"/>
</dbReference>
<dbReference type="InterPro" id="IPR001680">
    <property type="entry name" value="WD40_rpt"/>
</dbReference>
<dbReference type="GO" id="GO:0005737">
    <property type="term" value="C:cytoplasm"/>
    <property type="evidence" value="ECO:0007669"/>
    <property type="project" value="TreeGrafter"/>
</dbReference>
<evidence type="ECO:0000256" key="4">
    <source>
        <dbReference type="ARBA" id="ARBA00022801"/>
    </source>
</evidence>
<dbReference type="SUPFAM" id="SSF50978">
    <property type="entry name" value="WD40 repeat-like"/>
    <property type="match status" value="1"/>
</dbReference>
<evidence type="ECO:0000256" key="5">
    <source>
        <dbReference type="ARBA" id="ARBA00038092"/>
    </source>
</evidence>
<dbReference type="InterPro" id="IPR015943">
    <property type="entry name" value="WD40/YVTN_repeat-like_dom_sf"/>
</dbReference>
<keyword evidence="4" id="KW-0378">Hydrolase</keyword>
<dbReference type="PANTHER" id="PTHR46042">
    <property type="entry name" value="DIPHTHINE METHYLTRANSFERASE"/>
    <property type="match status" value="1"/>
</dbReference>
<evidence type="ECO:0000256" key="3">
    <source>
        <dbReference type="ARBA" id="ARBA00022737"/>
    </source>
</evidence>
<keyword evidence="10" id="KW-1185">Reference proteome</keyword>
<sequence length="409" mass="44727">MEAPSPSDAHWFDRCTTPLNACSLETFDCQHTARSDSSDQEGGTSDDVPLVIGCYQLNERAATAQSGDDPCGDNQDASSCRSGELRLHMIGPSELSFGNEPVDIIPMESGVLDGKWRRKPARDGEAAIFASACASGRIHLHTLKKDEKWSLSPAASTCDESNEDGASICLALAWNDVVNADEEDGDRIVASYSNGAVALHDVGEVNGSIHVNESIRWKAHSMFGCPSEVWTCSFLRGSRSVVLSGADDCTLKLWDIRETQRPVNKIGEEEFEAGVTAISPQPSLDHIFAAGSYDEHVRIFDDRKLHEPLSKVHVGGGVWRIKWHPSCWKRGGSRQHFGKMLVAAMHGGCRLVEAAALLETESDETTIISKFTAHESMAYGSDWVSADAVASCSFYDRQVFLWDPYRVQS</sequence>
<evidence type="ECO:0000313" key="9">
    <source>
        <dbReference type="EMBL" id="EJK73598.1"/>
    </source>
</evidence>
<dbReference type="InterPro" id="IPR036322">
    <property type="entry name" value="WD40_repeat_dom_sf"/>
</dbReference>
<keyword evidence="3" id="KW-0677">Repeat</keyword>
<evidence type="ECO:0000256" key="2">
    <source>
        <dbReference type="ARBA" id="ARBA00022574"/>
    </source>
</evidence>
<proteinExistence type="inferred from homology"/>
<dbReference type="SMART" id="SM00320">
    <property type="entry name" value="WD40"/>
    <property type="match status" value="3"/>
</dbReference>
<comment type="catalytic activity">
    <reaction evidence="7">
        <text>diphthine methyl ester-[translation elongation factor 2] + H2O = diphthine-[translation elongation factor 2] + methanol + H(+)</text>
        <dbReference type="Rhea" id="RHEA:42656"/>
        <dbReference type="Rhea" id="RHEA-COMP:10172"/>
        <dbReference type="Rhea" id="RHEA-COMP:10173"/>
        <dbReference type="ChEBI" id="CHEBI:15377"/>
        <dbReference type="ChEBI" id="CHEBI:15378"/>
        <dbReference type="ChEBI" id="CHEBI:17790"/>
        <dbReference type="ChEBI" id="CHEBI:79005"/>
        <dbReference type="ChEBI" id="CHEBI:82696"/>
        <dbReference type="EC" id="3.1.1.97"/>
    </reaction>
</comment>
<evidence type="ECO:0000256" key="1">
    <source>
        <dbReference type="ARBA" id="ARBA00005156"/>
    </source>
</evidence>
<dbReference type="OMA" id="CHELETW"/>
<dbReference type="PROSITE" id="PS50082">
    <property type="entry name" value="WD_REPEATS_2"/>
    <property type="match status" value="1"/>
</dbReference>
<comment type="similarity">
    <text evidence="5">Belongs to the DPH7 family.</text>
</comment>
<dbReference type="Pfam" id="PF00400">
    <property type="entry name" value="WD40"/>
    <property type="match status" value="2"/>
</dbReference>
<dbReference type="EC" id="3.1.1.97" evidence="6"/>
<dbReference type="Proteomes" id="UP000266841">
    <property type="component" value="Unassembled WGS sequence"/>
</dbReference>
<keyword evidence="2 8" id="KW-0853">WD repeat</keyword>
<dbReference type="AlphaFoldDB" id="K0T4D1"/>
<feature type="repeat" description="WD" evidence="8">
    <location>
        <begin position="242"/>
        <end position="264"/>
    </location>
</feature>
<comment type="caution">
    <text evidence="9">The sequence shown here is derived from an EMBL/GenBank/DDBJ whole genome shotgun (WGS) entry which is preliminary data.</text>
</comment>
<evidence type="ECO:0000256" key="6">
    <source>
        <dbReference type="ARBA" id="ARBA00039131"/>
    </source>
</evidence>
<accession>K0T4D1</accession>
<name>K0T4D1_THAOC</name>
<dbReference type="OrthoDB" id="1930760at2759"/>
<organism evidence="9 10">
    <name type="scientific">Thalassiosira oceanica</name>
    <name type="common">Marine diatom</name>
    <dbReference type="NCBI Taxonomy" id="159749"/>
    <lineage>
        <taxon>Eukaryota</taxon>
        <taxon>Sar</taxon>
        <taxon>Stramenopiles</taxon>
        <taxon>Ochrophyta</taxon>
        <taxon>Bacillariophyta</taxon>
        <taxon>Coscinodiscophyceae</taxon>
        <taxon>Thalassiosirophycidae</taxon>
        <taxon>Thalassiosirales</taxon>
        <taxon>Thalassiosiraceae</taxon>
        <taxon>Thalassiosira</taxon>
    </lineage>
</organism>
<protein>
    <recommendedName>
        <fullName evidence="6">methylated diphthine methylhydrolase</fullName>
        <ecNumber evidence="6">3.1.1.97</ecNumber>
    </recommendedName>
</protein>
<reference evidence="9 10" key="1">
    <citation type="journal article" date="2012" name="Genome Biol.">
        <title>Genome and low-iron response of an oceanic diatom adapted to chronic iron limitation.</title>
        <authorList>
            <person name="Lommer M."/>
            <person name="Specht M."/>
            <person name="Roy A.S."/>
            <person name="Kraemer L."/>
            <person name="Andreson R."/>
            <person name="Gutowska M.A."/>
            <person name="Wolf J."/>
            <person name="Bergner S.V."/>
            <person name="Schilhabel M.B."/>
            <person name="Klostermeier U.C."/>
            <person name="Beiko R.G."/>
            <person name="Rosenstiel P."/>
            <person name="Hippler M."/>
            <person name="Laroche J."/>
        </authorList>
    </citation>
    <scope>NUCLEOTIDE SEQUENCE [LARGE SCALE GENOMIC DNA]</scope>
    <source>
        <strain evidence="9 10">CCMP1005</strain>
    </source>
</reference>
<evidence type="ECO:0000313" key="10">
    <source>
        <dbReference type="Proteomes" id="UP000266841"/>
    </source>
</evidence>
<dbReference type="eggNOG" id="KOG0280">
    <property type="taxonomic scope" value="Eukaryota"/>
</dbReference>
<comment type="pathway">
    <text evidence="1">Protein modification; peptidyl-diphthamide biosynthesis.</text>
</comment>
<dbReference type="InterPro" id="IPR052415">
    <property type="entry name" value="Diphthine_MTase"/>
</dbReference>
<dbReference type="PANTHER" id="PTHR46042:SF1">
    <property type="entry name" value="DIPHTHINE METHYLTRANSFERASE"/>
    <property type="match status" value="1"/>
</dbReference>
<gene>
    <name evidence="9" type="ORF">THAOC_04767</name>
</gene>
<dbReference type="Gene3D" id="2.130.10.10">
    <property type="entry name" value="YVTN repeat-like/Quinoprotein amine dehydrogenase"/>
    <property type="match status" value="1"/>
</dbReference>
<dbReference type="GO" id="GO:0017183">
    <property type="term" value="P:protein histidyl modification to diphthamide"/>
    <property type="evidence" value="ECO:0007669"/>
    <property type="project" value="TreeGrafter"/>
</dbReference>
<evidence type="ECO:0000256" key="7">
    <source>
        <dbReference type="ARBA" id="ARBA00047551"/>
    </source>
</evidence>